<feature type="transmembrane region" description="Helical" evidence="3">
    <location>
        <begin position="165"/>
        <end position="186"/>
    </location>
</feature>
<dbReference type="PANTHER" id="PTHR11360">
    <property type="entry name" value="MONOCARBOXYLATE TRANSPORTER"/>
    <property type="match status" value="1"/>
</dbReference>
<dbReference type="InterPro" id="IPR050327">
    <property type="entry name" value="Proton-linked_MCT"/>
</dbReference>
<dbReference type="GO" id="GO:0016020">
    <property type="term" value="C:membrane"/>
    <property type="evidence" value="ECO:0007669"/>
    <property type="project" value="UniProtKB-SubCell"/>
</dbReference>
<dbReference type="PROSITE" id="PS50850">
    <property type="entry name" value="MFS"/>
    <property type="match status" value="1"/>
</dbReference>
<dbReference type="InterPro" id="IPR036259">
    <property type="entry name" value="MFS_trans_sf"/>
</dbReference>
<feature type="region of interest" description="Disordered" evidence="2">
    <location>
        <begin position="221"/>
        <end position="240"/>
    </location>
</feature>
<keyword evidence="3" id="KW-0472">Membrane</keyword>
<dbReference type="PANTHER" id="PTHR11360:SF284">
    <property type="entry name" value="EG:103B4.3 PROTEIN-RELATED"/>
    <property type="match status" value="1"/>
</dbReference>
<reference evidence="7" key="1">
    <citation type="submission" date="2025-08" db="UniProtKB">
        <authorList>
            <consortium name="RefSeq"/>
        </authorList>
    </citation>
    <scope>IDENTIFICATION</scope>
</reference>
<comment type="subcellular location">
    <subcellularLocation>
        <location evidence="1">Membrane</location>
        <topology evidence="1">Multi-pass membrane protein</topology>
    </subcellularLocation>
</comment>
<feature type="compositionally biased region" description="Polar residues" evidence="2">
    <location>
        <begin position="224"/>
        <end position="239"/>
    </location>
</feature>
<dbReference type="GeneID" id="110982153"/>
<evidence type="ECO:0000259" key="5">
    <source>
        <dbReference type="PROSITE" id="PS50850"/>
    </source>
</evidence>
<dbReference type="AlphaFoldDB" id="A0A8B7YS22"/>
<dbReference type="SUPFAM" id="SSF103473">
    <property type="entry name" value="MFS general substrate transporter"/>
    <property type="match status" value="1"/>
</dbReference>
<feature type="transmembrane region" description="Helical" evidence="3">
    <location>
        <begin position="306"/>
        <end position="330"/>
    </location>
</feature>
<keyword evidence="6" id="KW-1185">Reference proteome</keyword>
<gene>
    <name evidence="7" type="primary">LOC110982153</name>
</gene>
<keyword evidence="3" id="KW-1133">Transmembrane helix</keyword>
<feature type="transmembrane region" description="Helical" evidence="3">
    <location>
        <begin position="461"/>
        <end position="484"/>
    </location>
</feature>
<dbReference type="OrthoDB" id="6499973at2759"/>
<dbReference type="GO" id="GO:0008028">
    <property type="term" value="F:monocarboxylic acid transmembrane transporter activity"/>
    <property type="evidence" value="ECO:0007669"/>
    <property type="project" value="TreeGrafter"/>
</dbReference>
<feature type="transmembrane region" description="Helical" evidence="3">
    <location>
        <begin position="342"/>
        <end position="360"/>
    </location>
</feature>
<dbReference type="OMA" id="WHLIFRI"/>
<evidence type="ECO:0000256" key="2">
    <source>
        <dbReference type="SAM" id="MobiDB-lite"/>
    </source>
</evidence>
<name>A0A8B7YS22_ACAPL</name>
<dbReference type="InterPro" id="IPR011701">
    <property type="entry name" value="MFS"/>
</dbReference>
<dbReference type="KEGG" id="aplc:110982153"/>
<evidence type="ECO:0000256" key="3">
    <source>
        <dbReference type="SAM" id="Phobius"/>
    </source>
</evidence>
<accession>A0A8B7YS22</accession>
<evidence type="ECO:0000256" key="4">
    <source>
        <dbReference type="SAM" id="SignalP"/>
    </source>
</evidence>
<evidence type="ECO:0000313" key="7">
    <source>
        <dbReference type="RefSeq" id="XP_022096079.1"/>
    </source>
</evidence>
<dbReference type="InterPro" id="IPR020846">
    <property type="entry name" value="MFS_dom"/>
</dbReference>
<organism evidence="6 7">
    <name type="scientific">Acanthaster planci</name>
    <name type="common">Crown-of-thorns starfish</name>
    <dbReference type="NCBI Taxonomy" id="133434"/>
    <lineage>
        <taxon>Eukaryota</taxon>
        <taxon>Metazoa</taxon>
        <taxon>Echinodermata</taxon>
        <taxon>Eleutherozoa</taxon>
        <taxon>Asterozoa</taxon>
        <taxon>Asteroidea</taxon>
        <taxon>Valvatacea</taxon>
        <taxon>Valvatida</taxon>
        <taxon>Acanthasteridae</taxon>
        <taxon>Acanthaster</taxon>
    </lineage>
</organism>
<sequence>MGMSTQVLGVFLLLVTPACALAPFKDCSKMSSSEIHNWPILLASFTVNCLTKGMATSLGVFYIEWFREFPDSSAQVGGLSISVMVMLLCTSPLAGALAQCYGVRPVVAAGACLSSAGLLLASFARDISVLFTTIPFMAGIGFGMSHMGVLFIISELFHEHYATANGITLTGTSVGTIVMPILNSFLIEQYGWRGALVVLSAVEANLLVCAGLLRAPAGERAHSKSQSGEQCDRGNNGSLTHRETEGVFRYKQLLESADESEDDAIGQTNKFSVSSSQDHSKQERSTTMVTRFLFLSGLSLLWTNRVYVSFLLAAVTNTSIMGVTLAYIVARAESVGVPTLQATSLISAIGIANIASRMTHGWLVDTGQVHPAYVYGAAVALSAVAGPIIASVESYPWFMVCAVLVGLSAGAFIPMQITITRQIVGQERFPGGSGVSLVFAGIGDFSSALMAGHLHDVTNSYSGGFIMMGIVSGMSTALTFFLHLTWTRLIPDDRWPRISPAA</sequence>
<feature type="chain" id="PRO_5034054809" evidence="4">
    <location>
        <begin position="21"/>
        <end position="502"/>
    </location>
</feature>
<dbReference type="Gene3D" id="1.20.1250.20">
    <property type="entry name" value="MFS general substrate transporter like domains"/>
    <property type="match status" value="2"/>
</dbReference>
<protein>
    <submittedName>
        <fullName evidence="7">Monocarboxylate transporter 14-like isoform X1</fullName>
    </submittedName>
</protein>
<feature type="transmembrane region" description="Helical" evidence="3">
    <location>
        <begin position="434"/>
        <end position="455"/>
    </location>
</feature>
<feature type="transmembrane region" description="Helical" evidence="3">
    <location>
        <begin position="106"/>
        <end position="124"/>
    </location>
</feature>
<evidence type="ECO:0000256" key="1">
    <source>
        <dbReference type="ARBA" id="ARBA00004141"/>
    </source>
</evidence>
<dbReference type="RefSeq" id="XP_022096079.1">
    <property type="nucleotide sequence ID" value="XM_022240387.1"/>
</dbReference>
<dbReference type="Pfam" id="PF07690">
    <property type="entry name" value="MFS_1"/>
    <property type="match status" value="1"/>
</dbReference>
<feature type="domain" description="Major facilitator superfamily (MFS) profile" evidence="5">
    <location>
        <begin position="40"/>
        <end position="487"/>
    </location>
</feature>
<feature type="transmembrane region" description="Helical" evidence="3">
    <location>
        <begin position="372"/>
        <end position="389"/>
    </location>
</feature>
<feature type="transmembrane region" description="Helical" evidence="3">
    <location>
        <begin position="74"/>
        <end position="94"/>
    </location>
</feature>
<evidence type="ECO:0000313" key="6">
    <source>
        <dbReference type="Proteomes" id="UP000694845"/>
    </source>
</evidence>
<feature type="transmembrane region" description="Helical" evidence="3">
    <location>
        <begin position="395"/>
        <end position="413"/>
    </location>
</feature>
<keyword evidence="4" id="KW-0732">Signal</keyword>
<proteinExistence type="predicted"/>
<dbReference type="Proteomes" id="UP000694845">
    <property type="component" value="Unplaced"/>
</dbReference>
<keyword evidence="3" id="KW-0812">Transmembrane</keyword>
<feature type="signal peptide" evidence="4">
    <location>
        <begin position="1"/>
        <end position="20"/>
    </location>
</feature>
<feature type="transmembrane region" description="Helical" evidence="3">
    <location>
        <begin position="130"/>
        <end position="153"/>
    </location>
</feature>